<dbReference type="OrthoDB" id="2625314at2"/>
<dbReference type="EMBL" id="QLUW01000003">
    <property type="protein sequence ID" value="RAP75385.1"/>
    <property type="molecule type" value="Genomic_DNA"/>
</dbReference>
<name>A0A328U3B6_9BACL</name>
<gene>
    <name evidence="2" type="ORF">DL346_18685</name>
</gene>
<evidence type="ECO:0000313" key="3">
    <source>
        <dbReference type="Proteomes" id="UP000249260"/>
    </source>
</evidence>
<feature type="transmembrane region" description="Helical" evidence="1">
    <location>
        <begin position="67"/>
        <end position="86"/>
    </location>
</feature>
<keyword evidence="1" id="KW-1133">Transmembrane helix</keyword>
<keyword evidence="1" id="KW-0812">Transmembrane</keyword>
<dbReference type="RefSeq" id="WP_112883648.1">
    <property type="nucleotide sequence ID" value="NZ_QLUW01000003.1"/>
</dbReference>
<sequence length="156" mass="17849">MALAICVFMTWCVIIVHSLMPKKLSGAEMVFIYFCSTVFELSIFTIVHLNLGWIEVDKGVEKSIADLVLRLFTNPLIFIISTNILLYRWKVLKWVIIAAIVLAFIPMGYMLERIGIISTPHWNAWLTVAMFTSYVIFSRLMAWIIISTGQKEANAQ</sequence>
<evidence type="ECO:0000256" key="1">
    <source>
        <dbReference type="SAM" id="Phobius"/>
    </source>
</evidence>
<proteinExistence type="predicted"/>
<feature type="transmembrane region" description="Helical" evidence="1">
    <location>
        <begin position="123"/>
        <end position="146"/>
    </location>
</feature>
<protein>
    <submittedName>
        <fullName evidence="2">Uncharacterized protein</fullName>
    </submittedName>
</protein>
<reference evidence="2 3" key="1">
    <citation type="submission" date="2018-06" db="EMBL/GenBank/DDBJ databases">
        <title>Paenibacillus montanisoli sp. nov., isolated from mountain area soil.</title>
        <authorList>
            <person name="Wu M."/>
        </authorList>
    </citation>
    <scope>NUCLEOTIDE SEQUENCE [LARGE SCALE GENOMIC DNA]</scope>
    <source>
        <strain evidence="2 3">RA17</strain>
    </source>
</reference>
<feature type="transmembrane region" description="Helical" evidence="1">
    <location>
        <begin position="92"/>
        <end position="111"/>
    </location>
</feature>
<organism evidence="2 3">
    <name type="scientific">Paenibacillus montanisoli</name>
    <dbReference type="NCBI Taxonomy" id="2081970"/>
    <lineage>
        <taxon>Bacteria</taxon>
        <taxon>Bacillati</taxon>
        <taxon>Bacillota</taxon>
        <taxon>Bacilli</taxon>
        <taxon>Bacillales</taxon>
        <taxon>Paenibacillaceae</taxon>
        <taxon>Paenibacillus</taxon>
    </lineage>
</organism>
<comment type="caution">
    <text evidence="2">The sequence shown here is derived from an EMBL/GenBank/DDBJ whole genome shotgun (WGS) entry which is preliminary data.</text>
</comment>
<dbReference type="Proteomes" id="UP000249260">
    <property type="component" value="Unassembled WGS sequence"/>
</dbReference>
<dbReference type="AlphaFoldDB" id="A0A328U3B6"/>
<keyword evidence="1" id="KW-0472">Membrane</keyword>
<evidence type="ECO:0000313" key="2">
    <source>
        <dbReference type="EMBL" id="RAP75385.1"/>
    </source>
</evidence>
<feature type="transmembrane region" description="Helical" evidence="1">
    <location>
        <begin position="31"/>
        <end position="55"/>
    </location>
</feature>
<accession>A0A328U3B6</accession>
<keyword evidence="3" id="KW-1185">Reference proteome</keyword>